<feature type="coiled-coil region" evidence="1">
    <location>
        <begin position="47"/>
        <end position="74"/>
    </location>
</feature>
<protein>
    <recommendedName>
        <fullName evidence="5">Cell division protein FtsL</fullName>
    </recommendedName>
</protein>
<evidence type="ECO:0000313" key="3">
    <source>
        <dbReference type="EMBL" id="MCA9397376.1"/>
    </source>
</evidence>
<evidence type="ECO:0000256" key="1">
    <source>
        <dbReference type="SAM" id="Coils"/>
    </source>
</evidence>
<dbReference type="AlphaFoldDB" id="A0A955RWL6"/>
<evidence type="ECO:0000313" key="4">
    <source>
        <dbReference type="Proteomes" id="UP000699691"/>
    </source>
</evidence>
<keyword evidence="2" id="KW-0472">Membrane</keyword>
<dbReference type="Proteomes" id="UP000699691">
    <property type="component" value="Unassembled WGS sequence"/>
</dbReference>
<keyword evidence="2" id="KW-0812">Transmembrane</keyword>
<accession>A0A955RWL6</accession>
<reference evidence="3" key="2">
    <citation type="journal article" date="2021" name="Microbiome">
        <title>Successional dynamics and alternative stable states in a saline activated sludge microbial community over 9 years.</title>
        <authorList>
            <person name="Wang Y."/>
            <person name="Ye J."/>
            <person name="Ju F."/>
            <person name="Liu L."/>
            <person name="Boyd J.A."/>
            <person name="Deng Y."/>
            <person name="Parks D.H."/>
            <person name="Jiang X."/>
            <person name="Yin X."/>
            <person name="Woodcroft B.J."/>
            <person name="Tyson G.W."/>
            <person name="Hugenholtz P."/>
            <person name="Polz M.F."/>
            <person name="Zhang T."/>
        </authorList>
    </citation>
    <scope>NUCLEOTIDE SEQUENCE</scope>
    <source>
        <strain evidence="3">HKST-UBA02</strain>
    </source>
</reference>
<organism evidence="3 4">
    <name type="scientific">candidate division WWE3 bacterium</name>
    <dbReference type="NCBI Taxonomy" id="2053526"/>
    <lineage>
        <taxon>Bacteria</taxon>
        <taxon>Katanobacteria</taxon>
    </lineage>
</organism>
<sequence>MQQIELRKHTVPGQVEQTSGKIKILLAILLGLGGVTFGLQIWLSGQIATAGEDIHRLEAQKDVLELENARLTEKMNEEITLAIVEEKAKEMGFVKVHPDQIEFVDSLESFASLSTQ</sequence>
<dbReference type="EMBL" id="JAGQKY010000026">
    <property type="protein sequence ID" value="MCA9397376.1"/>
    <property type="molecule type" value="Genomic_DNA"/>
</dbReference>
<keyword evidence="2" id="KW-1133">Transmembrane helix</keyword>
<feature type="transmembrane region" description="Helical" evidence="2">
    <location>
        <begin position="24"/>
        <end position="43"/>
    </location>
</feature>
<evidence type="ECO:0000256" key="2">
    <source>
        <dbReference type="SAM" id="Phobius"/>
    </source>
</evidence>
<reference evidence="3" key="1">
    <citation type="submission" date="2020-04" db="EMBL/GenBank/DDBJ databases">
        <authorList>
            <person name="Zhang T."/>
        </authorList>
    </citation>
    <scope>NUCLEOTIDE SEQUENCE</scope>
    <source>
        <strain evidence="3">HKST-UBA02</strain>
    </source>
</reference>
<evidence type="ECO:0008006" key="5">
    <source>
        <dbReference type="Google" id="ProtNLM"/>
    </source>
</evidence>
<name>A0A955RWL6_UNCKA</name>
<keyword evidence="1" id="KW-0175">Coiled coil</keyword>
<gene>
    <name evidence="3" type="ORF">KC573_00980</name>
</gene>
<proteinExistence type="predicted"/>
<comment type="caution">
    <text evidence="3">The sequence shown here is derived from an EMBL/GenBank/DDBJ whole genome shotgun (WGS) entry which is preliminary data.</text>
</comment>